<evidence type="ECO:0000256" key="3">
    <source>
        <dbReference type="ARBA" id="ARBA00022741"/>
    </source>
</evidence>
<dbReference type="PRINTS" id="PR00344">
    <property type="entry name" value="BCTRLSENSOR"/>
</dbReference>
<dbReference type="SMART" id="SM00448">
    <property type="entry name" value="REC"/>
    <property type="match status" value="1"/>
</dbReference>
<accession>A0A483CZ13</accession>
<evidence type="ECO:0000256" key="7">
    <source>
        <dbReference type="PROSITE-ProRule" id="PRU00169"/>
    </source>
</evidence>
<dbReference type="Pfam" id="PF02518">
    <property type="entry name" value="HATPase_c"/>
    <property type="match status" value="1"/>
</dbReference>
<dbReference type="PROSITE" id="PS50113">
    <property type="entry name" value="PAC"/>
    <property type="match status" value="2"/>
</dbReference>
<dbReference type="CDD" id="cd00082">
    <property type="entry name" value="HisKA"/>
    <property type="match status" value="1"/>
</dbReference>
<feature type="domain" description="PAS" evidence="10">
    <location>
        <begin position="348"/>
        <end position="420"/>
    </location>
</feature>
<dbReference type="InterPro" id="IPR036890">
    <property type="entry name" value="HATPase_C_sf"/>
</dbReference>
<dbReference type="PROSITE" id="PS50110">
    <property type="entry name" value="RESPONSE_REGULATORY"/>
    <property type="match status" value="1"/>
</dbReference>
<name>A0A483CZ13_9EURY</name>
<dbReference type="AlphaFoldDB" id="A0A483CZ13"/>
<organism evidence="12 13">
    <name type="scientific">Methanofollis fontis</name>
    <dbReference type="NCBI Taxonomy" id="2052832"/>
    <lineage>
        <taxon>Archaea</taxon>
        <taxon>Methanobacteriati</taxon>
        <taxon>Methanobacteriota</taxon>
        <taxon>Stenosarchaea group</taxon>
        <taxon>Methanomicrobia</taxon>
        <taxon>Methanomicrobiales</taxon>
        <taxon>Methanomicrobiaceae</taxon>
        <taxon>Methanofollis</taxon>
    </lineage>
</organism>
<dbReference type="Pfam" id="PF00989">
    <property type="entry name" value="PAS"/>
    <property type="match status" value="1"/>
</dbReference>
<evidence type="ECO:0000259" key="9">
    <source>
        <dbReference type="PROSITE" id="PS50110"/>
    </source>
</evidence>
<evidence type="ECO:0000256" key="2">
    <source>
        <dbReference type="ARBA" id="ARBA00022679"/>
    </source>
</evidence>
<dbReference type="Pfam" id="PF08447">
    <property type="entry name" value="PAS_3"/>
    <property type="match status" value="1"/>
</dbReference>
<dbReference type="InterPro" id="IPR003661">
    <property type="entry name" value="HisK_dim/P_dom"/>
</dbReference>
<dbReference type="InterPro" id="IPR013655">
    <property type="entry name" value="PAS_fold_3"/>
</dbReference>
<dbReference type="GO" id="GO:0000155">
    <property type="term" value="F:phosphorelay sensor kinase activity"/>
    <property type="evidence" value="ECO:0007669"/>
    <property type="project" value="InterPro"/>
</dbReference>
<evidence type="ECO:0000313" key="12">
    <source>
        <dbReference type="EMBL" id="TAJ45532.1"/>
    </source>
</evidence>
<dbReference type="SUPFAM" id="SSF47384">
    <property type="entry name" value="Homodimeric domain of signal transducing histidine kinase"/>
    <property type="match status" value="1"/>
</dbReference>
<dbReference type="CDD" id="cd00130">
    <property type="entry name" value="PAS"/>
    <property type="match status" value="2"/>
</dbReference>
<feature type="domain" description="PAC" evidence="11">
    <location>
        <begin position="424"/>
        <end position="476"/>
    </location>
</feature>
<feature type="domain" description="Response regulatory" evidence="9">
    <location>
        <begin position="894"/>
        <end position="1014"/>
    </location>
</feature>
<dbReference type="InterPro" id="IPR004358">
    <property type="entry name" value="Sig_transdc_His_kin-like_C"/>
</dbReference>
<dbReference type="InterPro" id="IPR003594">
    <property type="entry name" value="HATPase_dom"/>
</dbReference>
<dbReference type="OrthoDB" id="115915at2157"/>
<keyword evidence="13" id="KW-1185">Reference proteome</keyword>
<sequence>MLILSSYNQGFEWTDDVIDGALSVLPPDADTDVHIEYMDTKRASGEDYFDHLLEVYRIKYRSDPPDVIIADEEDAYRFLVEHRDDLFPGAPVVVTGLNWRPDRTEPGYPGFTGVMEDYEIMRTIDLALDLHPGTEHLVIVNDNISMAGKENDLLLKDIIPHYQNWIGITEIKERSLQDLGTALEKIPENSVVLLLTYNTDADGRVFTYDETAALVTAMTDAPVYGVWDFYVGDGIVGGWMTRGCDQGMTGGEMARAILDGTPVEEIPAVVATPQQAIFDYRQLLRFDIPESALPPESTVLYRPDTTIEVPVQTLAVGGFMGLVLIGLLATLVLTNRQLKGAEQRARVNEERLTMALEASKDGIWEWNLQDNTTYFSPTYYRMLGYEPGEFPSSFTTWEAMIHPDDLDQTISRLRSALEPEGPPYKTEFRLHTKEGGWRWVLGRGQVMEWQDGTPLRMVGTHVDITERKRTELELDIYRQHLEDLVGDRTAELDRTIADLQTEVRERTAAEERLAAETERLSVTLRSIGDGVITTDTAGNILLINRAAEVITGWSDAEARGKALSEVLRIFDEKSRTPVADPVRKVMLENAIVEIPDDTVLIRRDGTERLIADSAAPVRGSDSRILGVVIVFRDVTGARHAEEERIRNQKLESVGLLAGGIAHDFNNFLMAVLGNLQIAMDGVDPEEERFGYLREAESALFRARDLTTQLLTFARGGAPVRQSRRLEEMIRETATFTLRGSHTRASCEIDENLWPVDVDIGQISQVVQNLVLNASQAMPDGGTVTIRARNRDLTDEVPDLPAGRYVAVEVIDTGVGIASQNLQRIFDPYFTTRPDGRGLGLSSCLSIVRKHDGTIEVSSTPGEGTTFTVYLPATEKPPIIEESEIDDLAMTERGRVLVMDDEHHIRDVITVMLEKRGFSVDAVPDGETAITAYQRAIAEGKPYNSVILDLTVPGGMGGREAIFRLKELDPSVRAIVSSGYSQDPVMAEYEAFGFAAAIQKPFRMSDLVATLDRLAQNGQK</sequence>
<dbReference type="GO" id="GO:0005524">
    <property type="term" value="F:ATP binding"/>
    <property type="evidence" value="ECO:0007669"/>
    <property type="project" value="UniProtKB-KW"/>
</dbReference>
<dbReference type="CDD" id="cd17546">
    <property type="entry name" value="REC_hyHK_CKI1_RcsC-like"/>
    <property type="match status" value="1"/>
</dbReference>
<proteinExistence type="predicted"/>
<evidence type="ECO:0000256" key="6">
    <source>
        <dbReference type="ARBA" id="ARBA00023012"/>
    </source>
</evidence>
<dbReference type="InterPro" id="IPR001610">
    <property type="entry name" value="PAC"/>
</dbReference>
<evidence type="ECO:0000256" key="5">
    <source>
        <dbReference type="ARBA" id="ARBA00022840"/>
    </source>
</evidence>
<dbReference type="InterPro" id="IPR013767">
    <property type="entry name" value="PAS_fold"/>
</dbReference>
<evidence type="ECO:0008006" key="14">
    <source>
        <dbReference type="Google" id="ProtNLM"/>
    </source>
</evidence>
<dbReference type="Gene3D" id="3.40.50.2300">
    <property type="match status" value="3"/>
</dbReference>
<dbReference type="Pfam" id="PF00072">
    <property type="entry name" value="Response_reg"/>
    <property type="match status" value="1"/>
</dbReference>
<dbReference type="SMART" id="SM00091">
    <property type="entry name" value="PAS"/>
    <property type="match status" value="2"/>
</dbReference>
<dbReference type="PROSITE" id="PS50109">
    <property type="entry name" value="HIS_KIN"/>
    <property type="match status" value="1"/>
</dbReference>
<evidence type="ECO:0000259" key="11">
    <source>
        <dbReference type="PROSITE" id="PS50113"/>
    </source>
</evidence>
<dbReference type="NCBIfam" id="TIGR00229">
    <property type="entry name" value="sensory_box"/>
    <property type="match status" value="2"/>
</dbReference>
<keyword evidence="1 7" id="KW-0597">Phosphoprotein</keyword>
<dbReference type="Gene3D" id="3.30.565.10">
    <property type="entry name" value="Histidine kinase-like ATPase, C-terminal domain"/>
    <property type="match status" value="1"/>
</dbReference>
<dbReference type="SMART" id="SM00387">
    <property type="entry name" value="HATPase_c"/>
    <property type="match status" value="1"/>
</dbReference>
<dbReference type="PANTHER" id="PTHR43065">
    <property type="entry name" value="SENSOR HISTIDINE KINASE"/>
    <property type="match status" value="1"/>
</dbReference>
<keyword evidence="4" id="KW-0418">Kinase</keyword>
<dbReference type="InterPro" id="IPR000014">
    <property type="entry name" value="PAS"/>
</dbReference>
<dbReference type="Gene3D" id="3.30.450.20">
    <property type="entry name" value="PAS domain"/>
    <property type="match status" value="2"/>
</dbReference>
<evidence type="ECO:0000256" key="4">
    <source>
        <dbReference type="ARBA" id="ARBA00022777"/>
    </source>
</evidence>
<dbReference type="InterPro" id="IPR007487">
    <property type="entry name" value="ABC_transpt-TYRBP-like"/>
</dbReference>
<evidence type="ECO:0000259" key="10">
    <source>
        <dbReference type="PROSITE" id="PS50112"/>
    </source>
</evidence>
<feature type="modified residue" description="4-aspartylphosphate" evidence="7">
    <location>
        <position position="948"/>
    </location>
</feature>
<protein>
    <recommendedName>
        <fullName evidence="14">Histidine kinase</fullName>
    </recommendedName>
</protein>
<dbReference type="EMBL" id="PGCL01000001">
    <property type="protein sequence ID" value="TAJ45532.1"/>
    <property type="molecule type" value="Genomic_DNA"/>
</dbReference>
<keyword evidence="5" id="KW-0067">ATP-binding</keyword>
<dbReference type="Pfam" id="PF04392">
    <property type="entry name" value="ABC_sub_bind"/>
    <property type="match status" value="1"/>
</dbReference>
<dbReference type="InterPro" id="IPR005467">
    <property type="entry name" value="His_kinase_dom"/>
</dbReference>
<keyword evidence="2" id="KW-0808">Transferase</keyword>
<feature type="domain" description="PAC" evidence="11">
    <location>
        <begin position="594"/>
        <end position="646"/>
    </location>
</feature>
<dbReference type="InterPro" id="IPR036097">
    <property type="entry name" value="HisK_dim/P_sf"/>
</dbReference>
<feature type="domain" description="Histidine kinase" evidence="8">
    <location>
        <begin position="659"/>
        <end position="874"/>
    </location>
</feature>
<dbReference type="SMART" id="SM00388">
    <property type="entry name" value="HisKA"/>
    <property type="match status" value="1"/>
</dbReference>
<dbReference type="InterPro" id="IPR001789">
    <property type="entry name" value="Sig_transdc_resp-reg_receiver"/>
</dbReference>
<dbReference type="PROSITE" id="PS50112">
    <property type="entry name" value="PAS"/>
    <property type="match status" value="2"/>
</dbReference>
<dbReference type="Gene3D" id="1.10.287.130">
    <property type="match status" value="1"/>
</dbReference>
<gene>
    <name evidence="12" type="ORF">CUJ86_02055</name>
</gene>
<keyword evidence="3" id="KW-0547">Nucleotide-binding</keyword>
<feature type="domain" description="PAS" evidence="10">
    <location>
        <begin position="516"/>
        <end position="589"/>
    </location>
</feature>
<reference evidence="12 13" key="1">
    <citation type="submission" date="2017-11" db="EMBL/GenBank/DDBJ databases">
        <title>Isolation and Characterization of Methanofollis Species from Methane Seep Offshore SW Taiwan.</title>
        <authorList>
            <person name="Teng N.-H."/>
            <person name="Lai M.-C."/>
            <person name="Chen S.-C."/>
        </authorList>
    </citation>
    <scope>NUCLEOTIDE SEQUENCE [LARGE SCALE GENOMIC DNA]</scope>
    <source>
        <strain evidence="12 13">FWC-SCC2</strain>
    </source>
</reference>
<dbReference type="InterPro" id="IPR000700">
    <property type="entry name" value="PAS-assoc_C"/>
</dbReference>
<dbReference type="InterPro" id="IPR011006">
    <property type="entry name" value="CheY-like_superfamily"/>
</dbReference>
<dbReference type="Proteomes" id="UP000292580">
    <property type="component" value="Unassembled WGS sequence"/>
</dbReference>
<dbReference type="InterPro" id="IPR035965">
    <property type="entry name" value="PAS-like_dom_sf"/>
</dbReference>
<comment type="caution">
    <text evidence="12">The sequence shown here is derived from an EMBL/GenBank/DDBJ whole genome shotgun (WGS) entry which is preliminary data.</text>
</comment>
<dbReference type="GO" id="GO:0006355">
    <property type="term" value="P:regulation of DNA-templated transcription"/>
    <property type="evidence" value="ECO:0007669"/>
    <property type="project" value="InterPro"/>
</dbReference>
<dbReference type="SUPFAM" id="SSF55785">
    <property type="entry name" value="PYP-like sensor domain (PAS domain)"/>
    <property type="match status" value="2"/>
</dbReference>
<dbReference type="RefSeq" id="WP_130645895.1">
    <property type="nucleotide sequence ID" value="NZ_PGCL01000001.1"/>
</dbReference>
<evidence type="ECO:0000259" key="8">
    <source>
        <dbReference type="PROSITE" id="PS50109"/>
    </source>
</evidence>
<keyword evidence="6" id="KW-0902">Two-component regulatory system</keyword>
<evidence type="ECO:0000256" key="1">
    <source>
        <dbReference type="ARBA" id="ARBA00022553"/>
    </source>
</evidence>
<dbReference type="SUPFAM" id="SSF55874">
    <property type="entry name" value="ATPase domain of HSP90 chaperone/DNA topoisomerase II/histidine kinase"/>
    <property type="match status" value="1"/>
</dbReference>
<evidence type="ECO:0000313" key="13">
    <source>
        <dbReference type="Proteomes" id="UP000292580"/>
    </source>
</evidence>
<dbReference type="PANTHER" id="PTHR43065:SF46">
    <property type="entry name" value="C4-DICARBOXYLATE TRANSPORT SENSOR PROTEIN DCTB"/>
    <property type="match status" value="1"/>
</dbReference>
<dbReference type="SUPFAM" id="SSF52172">
    <property type="entry name" value="CheY-like"/>
    <property type="match status" value="1"/>
</dbReference>
<dbReference type="SMART" id="SM00086">
    <property type="entry name" value="PAC"/>
    <property type="match status" value="2"/>
</dbReference>